<dbReference type="GO" id="GO:0006071">
    <property type="term" value="P:glycerol metabolic process"/>
    <property type="evidence" value="ECO:0007669"/>
    <property type="project" value="UniProtKB-KW"/>
</dbReference>
<evidence type="ECO:0000259" key="13">
    <source>
        <dbReference type="Pfam" id="PF03007"/>
    </source>
</evidence>
<evidence type="ECO:0000256" key="4">
    <source>
        <dbReference type="ARBA" id="ARBA00013244"/>
    </source>
</evidence>
<organism evidence="15">
    <name type="scientific">uncultured Nocardioidaceae bacterium</name>
    <dbReference type="NCBI Taxonomy" id="253824"/>
    <lineage>
        <taxon>Bacteria</taxon>
        <taxon>Bacillati</taxon>
        <taxon>Actinomycetota</taxon>
        <taxon>Actinomycetes</taxon>
        <taxon>Propionibacteriales</taxon>
        <taxon>Nocardioidaceae</taxon>
        <taxon>environmental samples</taxon>
    </lineage>
</organism>
<keyword evidence="8 11" id="KW-0443">Lipid metabolism</keyword>
<sequence>MIDGTEGAPMAVPMDVTAQGFMIAESRRTPMHVGGLQLFEPPEDAGPDWARTIYERSLESPAASPLWLKRPHRSLATGGMWGWTQDDEFDLEYHARHSALPAPGRIRELLELVGRLHGTRLALERPLWEMHFIEGLADGRVAIYAKLHHALVDGVAAMRLLQSALSTDPDDRDTPAPWAVRDPWDGAERDQPPLAERWRSIPGGAARSALAISAEAAGLTSTLLRTLDRGLRDESAPMALYAPRTILNRTITGARRVAAEHWDVERVHRVAKSADATINDVVLAMCSGALRHYLAELDELPEQSLVAMVPVSLTLREGGKASVEGSAVGTISDGNTLGTIMVKLGTDLADPGERLAAVRAGVRSGKEAMAGMTPTEIVAMSGLGVAPAVLLPMLGLQGLARPPFNLVISNVPGPKQPLYWHGARLTDMYPLSIPLHGQAMNITVASYDGMLNFGLTGCRRTAPSLQRLLTHLDDELSALEKAAGVG</sequence>
<dbReference type="InterPro" id="IPR009721">
    <property type="entry name" value="O-acyltransferase_WSD1_C"/>
</dbReference>
<dbReference type="NCBIfam" id="TIGR02946">
    <property type="entry name" value="acyl_WS_DGAT"/>
    <property type="match status" value="1"/>
</dbReference>
<dbReference type="InterPro" id="IPR045034">
    <property type="entry name" value="O-acyltransferase_WSD1-like"/>
</dbReference>
<dbReference type="Pfam" id="PF03007">
    <property type="entry name" value="WS_DGAT_cat"/>
    <property type="match status" value="1"/>
</dbReference>
<reference evidence="15" key="1">
    <citation type="submission" date="2020-02" db="EMBL/GenBank/DDBJ databases">
        <authorList>
            <person name="Meier V. D."/>
        </authorList>
    </citation>
    <scope>NUCLEOTIDE SEQUENCE</scope>
    <source>
        <strain evidence="15">AVDCRST_MAG34</strain>
    </source>
</reference>
<dbReference type="UniPathway" id="UPA00282"/>
<evidence type="ECO:0000259" key="14">
    <source>
        <dbReference type="Pfam" id="PF06974"/>
    </source>
</evidence>
<evidence type="ECO:0000256" key="8">
    <source>
        <dbReference type="ARBA" id="ARBA00023098"/>
    </source>
</evidence>
<evidence type="ECO:0000256" key="3">
    <source>
        <dbReference type="ARBA" id="ARBA00009587"/>
    </source>
</evidence>
<evidence type="ECO:0000256" key="11">
    <source>
        <dbReference type="RuleBase" id="RU361241"/>
    </source>
</evidence>
<dbReference type="PANTHER" id="PTHR31650:SF1">
    <property type="entry name" value="WAX ESTER SYNTHASE_DIACYLGLYCEROL ACYLTRANSFERASE 4-RELATED"/>
    <property type="match status" value="1"/>
</dbReference>
<keyword evidence="9 11" id="KW-0012">Acyltransferase</keyword>
<keyword evidence="6 11" id="KW-0808">Transferase</keyword>
<evidence type="ECO:0000256" key="6">
    <source>
        <dbReference type="ARBA" id="ARBA00022679"/>
    </source>
</evidence>
<dbReference type="InterPro" id="IPR004255">
    <property type="entry name" value="O-acyltransferase_WSD1_N"/>
</dbReference>
<evidence type="ECO:0000256" key="1">
    <source>
        <dbReference type="ARBA" id="ARBA00004771"/>
    </source>
</evidence>
<dbReference type="PANTHER" id="PTHR31650">
    <property type="entry name" value="O-ACYLTRANSFERASE (WSD1-LIKE) FAMILY PROTEIN"/>
    <property type="match status" value="1"/>
</dbReference>
<evidence type="ECO:0000256" key="9">
    <source>
        <dbReference type="ARBA" id="ARBA00023315"/>
    </source>
</evidence>
<feature type="domain" description="O-acyltransferase WSD1 C-terminal" evidence="14">
    <location>
        <begin position="334"/>
        <end position="479"/>
    </location>
</feature>
<name>A0A6J4MBF3_9ACTN</name>
<evidence type="ECO:0000256" key="5">
    <source>
        <dbReference type="ARBA" id="ARBA00022516"/>
    </source>
</evidence>
<evidence type="ECO:0000256" key="12">
    <source>
        <dbReference type="SAM" id="MobiDB-lite"/>
    </source>
</evidence>
<dbReference type="GO" id="GO:0051701">
    <property type="term" value="P:biological process involved in interaction with host"/>
    <property type="evidence" value="ECO:0007669"/>
    <property type="project" value="TreeGrafter"/>
</dbReference>
<dbReference type="GO" id="GO:0004144">
    <property type="term" value="F:diacylglycerol O-acyltransferase activity"/>
    <property type="evidence" value="ECO:0007669"/>
    <property type="project" value="UniProtKB-EC"/>
</dbReference>
<feature type="domain" description="O-acyltransferase WSD1-like N-terminal" evidence="13">
    <location>
        <begin position="19"/>
        <end position="282"/>
    </location>
</feature>
<dbReference type="Pfam" id="PF06974">
    <property type="entry name" value="WS_DGAT_C"/>
    <property type="match status" value="1"/>
</dbReference>
<dbReference type="GO" id="GO:0071731">
    <property type="term" value="P:response to nitric oxide"/>
    <property type="evidence" value="ECO:0007669"/>
    <property type="project" value="TreeGrafter"/>
</dbReference>
<comment type="similarity">
    <text evidence="3 11">Belongs to the long-chain O-acyltransferase family.</text>
</comment>
<dbReference type="EMBL" id="CADCUI010000045">
    <property type="protein sequence ID" value="CAA9354265.1"/>
    <property type="molecule type" value="Genomic_DNA"/>
</dbReference>
<gene>
    <name evidence="15" type="ORF">AVDCRST_MAG34-1956</name>
</gene>
<dbReference type="EC" id="2.3.1.20" evidence="4 11"/>
<dbReference type="GO" id="GO:0019432">
    <property type="term" value="P:triglyceride biosynthetic process"/>
    <property type="evidence" value="ECO:0007669"/>
    <property type="project" value="UniProtKB-UniPathway"/>
</dbReference>
<feature type="compositionally biased region" description="Basic and acidic residues" evidence="12">
    <location>
        <begin position="182"/>
        <end position="191"/>
    </location>
</feature>
<evidence type="ECO:0000256" key="10">
    <source>
        <dbReference type="ARBA" id="ARBA00048109"/>
    </source>
</evidence>
<accession>A0A6J4MBF3</accession>
<feature type="region of interest" description="Disordered" evidence="12">
    <location>
        <begin position="166"/>
        <end position="191"/>
    </location>
</feature>
<dbReference type="InterPro" id="IPR014292">
    <property type="entry name" value="Acyl_transf_WS/DGAT"/>
</dbReference>
<dbReference type="GO" id="GO:0001666">
    <property type="term" value="P:response to hypoxia"/>
    <property type="evidence" value="ECO:0007669"/>
    <property type="project" value="TreeGrafter"/>
</dbReference>
<evidence type="ECO:0000256" key="7">
    <source>
        <dbReference type="ARBA" id="ARBA00022798"/>
    </source>
</evidence>
<evidence type="ECO:0000256" key="2">
    <source>
        <dbReference type="ARBA" id="ARBA00005189"/>
    </source>
</evidence>
<comment type="catalytic activity">
    <reaction evidence="10 11">
        <text>an acyl-CoA + a 1,2-diacyl-sn-glycerol = a triacyl-sn-glycerol + CoA</text>
        <dbReference type="Rhea" id="RHEA:10868"/>
        <dbReference type="ChEBI" id="CHEBI:17815"/>
        <dbReference type="ChEBI" id="CHEBI:57287"/>
        <dbReference type="ChEBI" id="CHEBI:58342"/>
        <dbReference type="ChEBI" id="CHEBI:64615"/>
        <dbReference type="EC" id="2.3.1.20"/>
    </reaction>
</comment>
<proteinExistence type="inferred from homology"/>
<comment type="pathway">
    <text evidence="1 11">Glycerolipid metabolism; triacylglycerol biosynthesis.</text>
</comment>
<evidence type="ECO:0000313" key="15">
    <source>
        <dbReference type="EMBL" id="CAA9354265.1"/>
    </source>
</evidence>
<keyword evidence="5 11" id="KW-0444">Lipid biosynthesis</keyword>
<keyword evidence="7 11" id="KW-0319">Glycerol metabolism</keyword>
<dbReference type="SUPFAM" id="SSF52777">
    <property type="entry name" value="CoA-dependent acyltransferases"/>
    <property type="match status" value="1"/>
</dbReference>
<protein>
    <recommendedName>
        <fullName evidence="4 11">Diacylglycerol O-acyltransferase</fullName>
        <ecNumber evidence="4 11">2.3.1.20</ecNumber>
    </recommendedName>
</protein>
<comment type="pathway">
    <text evidence="2">Lipid metabolism.</text>
</comment>
<dbReference type="AlphaFoldDB" id="A0A6J4MBF3"/>
<dbReference type="GO" id="GO:0005886">
    <property type="term" value="C:plasma membrane"/>
    <property type="evidence" value="ECO:0007669"/>
    <property type="project" value="TreeGrafter"/>
</dbReference>